<evidence type="ECO:0000256" key="1">
    <source>
        <dbReference type="SAM" id="SignalP"/>
    </source>
</evidence>
<reference evidence="2" key="1">
    <citation type="submission" date="2018-01" db="EMBL/GenBank/DDBJ databases">
        <title>An insight into the sialome of Amazonian anophelines.</title>
        <authorList>
            <person name="Ribeiro J.M."/>
            <person name="Scarpassa V."/>
            <person name="Calvo E."/>
        </authorList>
    </citation>
    <scope>NUCLEOTIDE SEQUENCE</scope>
</reference>
<feature type="chain" id="PRO_5014960630" evidence="1">
    <location>
        <begin position="26"/>
        <end position="93"/>
    </location>
</feature>
<proteinExistence type="predicted"/>
<dbReference type="AlphaFoldDB" id="A0A2M4DAF4"/>
<evidence type="ECO:0000313" key="2">
    <source>
        <dbReference type="EMBL" id="MBW74535.1"/>
    </source>
</evidence>
<organism evidence="2">
    <name type="scientific">Anopheles darlingi</name>
    <name type="common">Mosquito</name>
    <dbReference type="NCBI Taxonomy" id="43151"/>
    <lineage>
        <taxon>Eukaryota</taxon>
        <taxon>Metazoa</taxon>
        <taxon>Ecdysozoa</taxon>
        <taxon>Arthropoda</taxon>
        <taxon>Hexapoda</taxon>
        <taxon>Insecta</taxon>
        <taxon>Pterygota</taxon>
        <taxon>Neoptera</taxon>
        <taxon>Endopterygota</taxon>
        <taxon>Diptera</taxon>
        <taxon>Nematocera</taxon>
        <taxon>Culicoidea</taxon>
        <taxon>Culicidae</taxon>
        <taxon>Anophelinae</taxon>
        <taxon>Anopheles</taxon>
    </lineage>
</organism>
<dbReference type="EMBL" id="GGFL01010357">
    <property type="protein sequence ID" value="MBW74535.1"/>
    <property type="molecule type" value="Transcribed_RNA"/>
</dbReference>
<keyword evidence="1" id="KW-0732">Signal</keyword>
<sequence>MCNHAKSRMLSIAISGFAFVGQCSGVCVSEMARSTVRYGTVRNGTKSQFINCQVSGAWCSQMQMRWVQYATSRIANHSLALLTTSHRGDRRAI</sequence>
<accession>A0A2M4DAF4</accession>
<feature type="signal peptide" evidence="1">
    <location>
        <begin position="1"/>
        <end position="25"/>
    </location>
</feature>
<protein>
    <submittedName>
        <fullName evidence="2">Putative secreted protein</fullName>
    </submittedName>
</protein>
<name>A0A2M4DAF4_ANODA</name>